<dbReference type="GO" id="GO:0035145">
    <property type="term" value="C:exon-exon junction complex"/>
    <property type="evidence" value="ECO:0007669"/>
    <property type="project" value="TreeGrafter"/>
</dbReference>
<dbReference type="Proteomes" id="UP000887563">
    <property type="component" value="Unplaced"/>
</dbReference>
<evidence type="ECO:0000313" key="4">
    <source>
        <dbReference type="WBParaSite" id="Minc3s00111g04910"/>
    </source>
</evidence>
<dbReference type="InterPro" id="IPR016024">
    <property type="entry name" value="ARM-type_fold"/>
</dbReference>
<dbReference type="SMART" id="SM00543">
    <property type="entry name" value="MIF4G"/>
    <property type="match status" value="3"/>
</dbReference>
<feature type="compositionally biased region" description="Basic and acidic residues" evidence="1">
    <location>
        <begin position="937"/>
        <end position="951"/>
    </location>
</feature>
<evidence type="ECO:0000256" key="1">
    <source>
        <dbReference type="SAM" id="MobiDB-lite"/>
    </source>
</evidence>
<feature type="domain" description="MIF4G" evidence="2">
    <location>
        <begin position="450"/>
        <end position="651"/>
    </location>
</feature>
<dbReference type="Pfam" id="PF02854">
    <property type="entry name" value="MIF4G"/>
    <property type="match status" value="2"/>
</dbReference>
<dbReference type="AlphaFoldDB" id="A0A914KW04"/>
<reference evidence="4" key="1">
    <citation type="submission" date="2022-11" db="UniProtKB">
        <authorList>
            <consortium name="WormBaseParasite"/>
        </authorList>
    </citation>
    <scope>IDENTIFICATION</scope>
</reference>
<feature type="compositionally biased region" description="Polar residues" evidence="1">
    <location>
        <begin position="1131"/>
        <end position="1148"/>
    </location>
</feature>
<name>A0A914KW04_MELIC</name>
<dbReference type="GO" id="GO:0005737">
    <property type="term" value="C:cytoplasm"/>
    <property type="evidence" value="ECO:0007669"/>
    <property type="project" value="TreeGrafter"/>
</dbReference>
<evidence type="ECO:0000259" key="2">
    <source>
        <dbReference type="SMART" id="SM00543"/>
    </source>
</evidence>
<sequence length="1245" mass="142392">MTLIYDNWVSEMQKLVEVREKNIKTLEESQPFDDQRLRSLDATLKKVTAFTKKLKNVSSTTISQLIPDLDKLNLSKYLDEIAFNICEAKIKIADLTSLIDFIVRISSLYNQFSTHLLNEFKKQMPSKKTDKVENPSKLRVDLRFFTELLLNGIFGREGLQLLGAVLAFLVNTDKQEHLNTSVLMPFCKAHFFPITGILPFTIQKEIGESEEHKEEHTKLISTLFTAEQRSILSKTLDDYWQSLVEHTNKKYMEMNKLKKSIRRQERTRGDASADDRQRFELIKQHFERLQTSLEELTECLGHPPIQLPPEETSEDEREADAAVNRLTEELSEGRILIWPDRDTQLFYESLIDVTAYTPTVAAQVADTGIEQQQTKEHIVTESIENVDLSCLEELQPTDEMETTSAATTNLLEVPEEEEISQSTELVEEQESIYQHPQDSTTITTTTSNFSELLGRLPQSINKELIDSISIDFLKNYSRIKSNRKRLIQHLQQPPEGRLDLLPFYGRFMATIKPAYPEITAQVLHELLARFRSITTPKSVKFPKKAEMQQALARIEAKLHLCAYLSELCKFGILPKAEALTCLRSLLVHMHFYKVDMLCIMIEQMGSFLYRSPDAHSKMAVIMQVLKDKSANVKDPRHKILLENAYFAVIPPDDQTINSTTTTARQPPMHEFILHKLSTDIRIGIFRRIDWDDEEIKDFTLKLLSCPWRVHFADMASMASLVSALSDHHDWIGVYVLDSVLEFLRLSLELNAPALQQRALTTVAYLGQLFNYNVTNTATLFKVLYQLISLGIHPITSTVSSDLPQQEGNNNESSSGPEQLIIRLQRIRLVTQLVDTVCEFFCAPKSKSTRRMDQFLFFFLKFYYETRDGWSLFIDEIGEFPDDVIQLVTELFRTWRKNEKFPENLNEAQLKVAEIEATYKTKVDEILAGMRNALEAATRDEEGQRRLNRIAEENEEEEEDDYDSEEEEDEEDHSLDEELDHSCDNEEEEDTGHGRPHSNRKQHKKNSLNNNEEQQNISLLQPQLLESAEKSPTCYFDGDESELRIHTQQKQLLPEDEDFMRDFDKTMNESLQSAPVMLQGPISDLVVPPQAKQKFERKLTFAMSETHSVDKSSPHDLLPPEDVGGNNYYYGRSSQQQHRQKGSASSPQSRMALMLRANKGVGGSSGGGGGLGTSGGGIGAKGNVLLKAVNIEDIGDNLAEKWRMAQEEQEKNRREMKKSDLTYGIPQLGAKREIVTYNEGLTPSTQ</sequence>
<feature type="compositionally biased region" description="Acidic residues" evidence="1">
    <location>
        <begin position="952"/>
        <end position="989"/>
    </location>
</feature>
<proteinExistence type="predicted"/>
<dbReference type="SUPFAM" id="SSF48371">
    <property type="entry name" value="ARM repeat"/>
    <property type="match status" value="3"/>
</dbReference>
<feature type="region of interest" description="Disordered" evidence="1">
    <location>
        <begin position="1105"/>
        <end position="1148"/>
    </location>
</feature>
<evidence type="ECO:0000313" key="3">
    <source>
        <dbReference type="Proteomes" id="UP000887563"/>
    </source>
</evidence>
<feature type="domain" description="MIF4G" evidence="2">
    <location>
        <begin position="44"/>
        <end position="258"/>
    </location>
</feature>
<accession>A0A914KW04</accession>
<dbReference type="WBParaSite" id="Minc3s00111g04910">
    <property type="protein sequence ID" value="Minc3s00111g04910"/>
    <property type="gene ID" value="Minc3s00111g04910"/>
</dbReference>
<organism evidence="3 4">
    <name type="scientific">Meloidogyne incognita</name>
    <name type="common">Southern root-knot nematode worm</name>
    <name type="synonym">Oxyuris incognita</name>
    <dbReference type="NCBI Taxonomy" id="6306"/>
    <lineage>
        <taxon>Eukaryota</taxon>
        <taxon>Metazoa</taxon>
        <taxon>Ecdysozoa</taxon>
        <taxon>Nematoda</taxon>
        <taxon>Chromadorea</taxon>
        <taxon>Rhabditida</taxon>
        <taxon>Tylenchina</taxon>
        <taxon>Tylenchomorpha</taxon>
        <taxon>Tylenchoidea</taxon>
        <taxon>Meloidogynidae</taxon>
        <taxon>Meloidogyninae</taxon>
        <taxon>Meloidogyne</taxon>
        <taxon>Meloidogyne incognita group</taxon>
    </lineage>
</organism>
<dbReference type="InterPro" id="IPR003890">
    <property type="entry name" value="MIF4G-like_typ-3"/>
</dbReference>
<dbReference type="InterPro" id="IPR039762">
    <property type="entry name" value="Nmd2/UPF2"/>
</dbReference>
<dbReference type="GO" id="GO:0000184">
    <property type="term" value="P:nuclear-transcribed mRNA catabolic process, nonsense-mediated decay"/>
    <property type="evidence" value="ECO:0007669"/>
    <property type="project" value="InterPro"/>
</dbReference>
<dbReference type="PANTHER" id="PTHR12839">
    <property type="entry name" value="NONSENSE-MEDIATED MRNA DECAY PROTEIN 2 UP-FRAMESHIFT SUPPRESSOR 2"/>
    <property type="match status" value="1"/>
</dbReference>
<feature type="compositionally biased region" description="Basic residues" evidence="1">
    <location>
        <begin position="993"/>
        <end position="1005"/>
    </location>
</feature>
<dbReference type="PANTHER" id="PTHR12839:SF7">
    <property type="entry name" value="REGULATOR OF NONSENSE TRANSCRIPTS 2"/>
    <property type="match status" value="1"/>
</dbReference>
<feature type="region of interest" description="Disordered" evidence="1">
    <location>
        <begin position="937"/>
        <end position="1009"/>
    </location>
</feature>
<feature type="domain" description="MIF4G" evidence="2">
    <location>
        <begin position="672"/>
        <end position="898"/>
    </location>
</feature>
<keyword evidence="3" id="KW-1185">Reference proteome</keyword>
<protein>
    <submittedName>
        <fullName evidence="4">MIF4G domain-containing protein</fullName>
    </submittedName>
</protein>
<dbReference type="GO" id="GO:0003723">
    <property type="term" value="F:RNA binding"/>
    <property type="evidence" value="ECO:0007669"/>
    <property type="project" value="InterPro"/>
</dbReference>
<dbReference type="Gene3D" id="1.25.40.180">
    <property type="match status" value="3"/>
</dbReference>